<feature type="domain" description="BZIP" evidence="3">
    <location>
        <begin position="95"/>
        <end position="158"/>
    </location>
</feature>
<evidence type="ECO:0000259" key="3">
    <source>
        <dbReference type="PROSITE" id="PS50217"/>
    </source>
</evidence>
<dbReference type="InterPro" id="IPR050936">
    <property type="entry name" value="AP-1-like"/>
</dbReference>
<dbReference type="OrthoDB" id="2590011at2759"/>
<dbReference type="PANTHER" id="PTHR40621">
    <property type="entry name" value="TRANSCRIPTION FACTOR KAPC-RELATED"/>
    <property type="match status" value="1"/>
</dbReference>
<accession>A0A8H6QAZ8</accession>
<dbReference type="SMART" id="SM00338">
    <property type="entry name" value="BRLZ"/>
    <property type="match status" value="1"/>
</dbReference>
<dbReference type="SUPFAM" id="SSF57959">
    <property type="entry name" value="Leucine zipper domain"/>
    <property type="match status" value="1"/>
</dbReference>
<evidence type="ECO:0000256" key="2">
    <source>
        <dbReference type="ARBA" id="ARBA00023242"/>
    </source>
</evidence>
<comment type="subcellular location">
    <subcellularLocation>
        <location evidence="1">Nucleus</location>
    </subcellularLocation>
</comment>
<dbReference type="GO" id="GO:0090575">
    <property type="term" value="C:RNA polymerase II transcription regulator complex"/>
    <property type="evidence" value="ECO:0007669"/>
    <property type="project" value="TreeGrafter"/>
</dbReference>
<protein>
    <recommendedName>
        <fullName evidence="3">BZIP domain-containing protein</fullName>
    </recommendedName>
</protein>
<name>A0A8H6QAZ8_9EURO</name>
<evidence type="ECO:0000256" key="1">
    <source>
        <dbReference type="ARBA" id="ARBA00004123"/>
    </source>
</evidence>
<dbReference type="Proteomes" id="UP000654922">
    <property type="component" value="Unassembled WGS sequence"/>
</dbReference>
<organism evidence="4 5">
    <name type="scientific">Aspergillus felis</name>
    <dbReference type="NCBI Taxonomy" id="1287682"/>
    <lineage>
        <taxon>Eukaryota</taxon>
        <taxon>Fungi</taxon>
        <taxon>Dikarya</taxon>
        <taxon>Ascomycota</taxon>
        <taxon>Pezizomycotina</taxon>
        <taxon>Eurotiomycetes</taxon>
        <taxon>Eurotiomycetidae</taxon>
        <taxon>Eurotiales</taxon>
        <taxon>Aspergillaceae</taxon>
        <taxon>Aspergillus</taxon>
        <taxon>Aspergillus subgen. Fumigati</taxon>
    </lineage>
</organism>
<dbReference type="PROSITE" id="PS50217">
    <property type="entry name" value="BZIP"/>
    <property type="match status" value="1"/>
</dbReference>
<comment type="caution">
    <text evidence="4">The sequence shown here is derived from an EMBL/GenBank/DDBJ whole genome shotgun (WGS) entry which is preliminary data.</text>
</comment>
<dbReference type="InterPro" id="IPR046347">
    <property type="entry name" value="bZIP_sf"/>
</dbReference>
<sequence length="400" mass="44861">MMESKLWKLIGHNQLERQLKVVGALTPELTPFKLHVPSAGYKCLKLFPGEESRWTCSRIFPADGLQKEVVPQLVSSASGQLVQLKLIYWKDDRPADSYLRRREQVRRAQKNHRRRKEEYHKSLEAEVVYLRTRESDLLKQTCELSAEVEWLKTIMAQHCISIPARPAEAASSGRHDLCCHSSVIVSIDTSFLSCDRLLVQDSVSSEPTHHNPDDSYLGVGVAYPARPGIDELEEPSSSTILDEFNHDAGLRQENNVISAMEFILSLEGPCLDHVRAALRTPEVSNGHALTLTASMLRLCENSGSSAQRLDPTQIPKRTVERLLELSSELSTEDELTPTQAWVVLSQQPQFAGTSKTQIVNLANALLSHIKCYGFGAVIERMTLMNEISRVLNCPARLQLD</sequence>
<evidence type="ECO:0000313" key="5">
    <source>
        <dbReference type="Proteomes" id="UP000654922"/>
    </source>
</evidence>
<dbReference type="GO" id="GO:0000976">
    <property type="term" value="F:transcription cis-regulatory region binding"/>
    <property type="evidence" value="ECO:0007669"/>
    <property type="project" value="InterPro"/>
</dbReference>
<dbReference type="CDD" id="cd14688">
    <property type="entry name" value="bZIP_YAP"/>
    <property type="match status" value="1"/>
</dbReference>
<proteinExistence type="predicted"/>
<keyword evidence="2" id="KW-0539">Nucleus</keyword>
<dbReference type="GO" id="GO:0001228">
    <property type="term" value="F:DNA-binding transcription activator activity, RNA polymerase II-specific"/>
    <property type="evidence" value="ECO:0007669"/>
    <property type="project" value="TreeGrafter"/>
</dbReference>
<dbReference type="Gene3D" id="1.20.5.170">
    <property type="match status" value="1"/>
</dbReference>
<dbReference type="InterPro" id="IPR004827">
    <property type="entry name" value="bZIP"/>
</dbReference>
<evidence type="ECO:0000313" key="4">
    <source>
        <dbReference type="EMBL" id="KAF7169293.1"/>
    </source>
</evidence>
<reference evidence="4" key="1">
    <citation type="submission" date="2020-06" db="EMBL/GenBank/DDBJ databases">
        <title>Draft genome sequences of strains closely related to Aspergillus parafelis and Aspergillus hiratsukae.</title>
        <authorList>
            <person name="Dos Santos R.A.C."/>
            <person name="Rivero-Menendez O."/>
            <person name="Steenwyk J.L."/>
            <person name="Mead M.E."/>
            <person name="Goldman G.H."/>
            <person name="Alastruey-Izquierdo A."/>
            <person name="Rokas A."/>
        </authorList>
    </citation>
    <scope>NUCLEOTIDE SEQUENCE</scope>
    <source>
        <strain evidence="4">CNM-CM5623</strain>
    </source>
</reference>
<dbReference type="AlphaFoldDB" id="A0A8H6QAZ8"/>
<dbReference type="PANTHER" id="PTHR40621:SF6">
    <property type="entry name" value="AP-1-LIKE TRANSCRIPTION FACTOR YAP1-RELATED"/>
    <property type="match status" value="1"/>
</dbReference>
<gene>
    <name evidence="4" type="ORF">CNMCM5623_002089</name>
</gene>
<dbReference type="EMBL" id="JACBAE010001245">
    <property type="protein sequence ID" value="KAF7169293.1"/>
    <property type="molecule type" value="Genomic_DNA"/>
</dbReference>